<dbReference type="EMBL" id="JANRMS010000032">
    <property type="protein sequence ID" value="KAJ3549052.1"/>
    <property type="molecule type" value="Genomic_DNA"/>
</dbReference>
<proteinExistence type="predicted"/>
<gene>
    <name evidence="1" type="ORF">NM208_g694</name>
</gene>
<dbReference type="Proteomes" id="UP001148629">
    <property type="component" value="Unassembled WGS sequence"/>
</dbReference>
<comment type="caution">
    <text evidence="1">The sequence shown here is derived from an EMBL/GenBank/DDBJ whole genome shotgun (WGS) entry which is preliminary data.</text>
</comment>
<protein>
    <submittedName>
        <fullName evidence="1">Uncharacterized protein</fullName>
    </submittedName>
</protein>
<evidence type="ECO:0000313" key="1">
    <source>
        <dbReference type="EMBL" id="KAJ3549052.1"/>
    </source>
</evidence>
<keyword evidence="2" id="KW-1185">Reference proteome</keyword>
<organism evidence="1 2">
    <name type="scientific">Fusarium decemcellulare</name>
    <dbReference type="NCBI Taxonomy" id="57161"/>
    <lineage>
        <taxon>Eukaryota</taxon>
        <taxon>Fungi</taxon>
        <taxon>Dikarya</taxon>
        <taxon>Ascomycota</taxon>
        <taxon>Pezizomycotina</taxon>
        <taxon>Sordariomycetes</taxon>
        <taxon>Hypocreomycetidae</taxon>
        <taxon>Hypocreales</taxon>
        <taxon>Nectriaceae</taxon>
        <taxon>Fusarium</taxon>
        <taxon>Fusarium decemcellulare species complex</taxon>
    </lineage>
</organism>
<accession>A0ACC1SYY3</accession>
<reference evidence="1" key="1">
    <citation type="submission" date="2022-08" db="EMBL/GenBank/DDBJ databases">
        <title>Genome Sequence of Fusarium decemcellulare.</title>
        <authorList>
            <person name="Buettner E."/>
        </authorList>
    </citation>
    <scope>NUCLEOTIDE SEQUENCE</scope>
    <source>
        <strain evidence="1">Babe19</strain>
    </source>
</reference>
<name>A0ACC1SYY3_9HYPO</name>
<evidence type="ECO:0000313" key="2">
    <source>
        <dbReference type="Proteomes" id="UP001148629"/>
    </source>
</evidence>
<sequence>MAESGGKEKFDDLRTVESNTQEGETVQEAELRRDFKPRQVFMFSIACAIGTGLVIGSGSGLSRGGPGSQLIAYCTIGATVFFVMTALGEMAAFLPMNKGFGGYATRMVDPAFGFATGWNYFFKYIMVTPTNLTAAGLVIQYWRPDLNVAIWITVFGAVIITINVMHVSSFGETEFWLGALKLLIMTTLILSTFICAMGGGPNHYRSGFKYWQDPGAFAEYLVEGNKGRFLGWWACMVQACFAFTGTEVVGMTFGETPNPRKNVPIAVKQTFWRIACFYILGILVLGMAIPYNNEMLIGATKQATSGAASPFVVSISIAGVGVFPDIINGCLLVFTLSAASSDIYCSSRTLYGLAKDGQAPRIFAKTRKNGNPLWAVAVPSVFIALGYMNASKSSSQVFGYLVSLVTVFAALNWVAILVAHIRFRQALKAQGIALSDLPYVGSFQPYGSYFALFVSAAVILFNGYDAFIPHFKADVFILKYIGLVVFLGNIGWWKIAKKTTFWRATAIDLTTGRREFEELESTEDSSWKNGFFKRIYSKLQARLSKIAELENRLERYEEHGGSVGSLKAPPGPSGFVDLPDRALPGKSPIAQSQNDQPVTPGNPILTQSTTTSDPVNSRLISSSTPRPYASAAIEAESSLSSSNRFGRKVQEVLTKSGSTRSSDLVTITPSPQQSGNLDQSLRNTTKNPPQLPSEDEAFRLLEAVSLFIGQSQSHYDSREISDQVGLLYENINDPAQCQELWYLEVILILAIGKLFAANFQEGGRDLLGEDLFDFAQQNFPTTIVQYANGRLGVELNALMATYLQMMDRKEEAYLYINGALRLAVVHGYHQENIGRKLLRSEKAQINRLWWTVYMQERRLAAATGTPSGIIDDAIDLSLPSDASGFPPAAAIRANIKIARVTGQVITSLYGTKFKNEEDFVSHAQQIIKSLLDISAEIPSEQFLNVAGTSSNLSLRTAASLYLFLYQATLLTIRPLMLHVTQSILSGNHPPSAELTGGTLGKLSKTCSEAARRILQVIINLKKRNLVAVYGFFECDAIFSAVFIMLLTKIFDSACDPDDRISPSPGLQEAMDVLHYLADRGNIFARERILEVQTVWGHLSAMLQVPELFDIHLGPQGPGVHEPEVVEANNSASQLPSTFPIGQASRNEEDMRQDLLQTHEDQPWGASIWNNVPETWFPMGFAGDGNSMSSLVADIPLEDSFRQYQSLLNDPDWALTGQDVGDFAELRRHIMAEPLVD</sequence>